<gene>
    <name evidence="3" type="ORF">HYPSUDRAFT_97051</name>
</gene>
<keyword evidence="1" id="KW-0812">Transmembrane</keyword>
<keyword evidence="4" id="KW-1185">Reference proteome</keyword>
<dbReference type="AlphaFoldDB" id="A0A0D2P5E5"/>
<feature type="non-terminal residue" evidence="3">
    <location>
        <position position="149"/>
    </location>
</feature>
<evidence type="ECO:0000259" key="2">
    <source>
        <dbReference type="Pfam" id="PF20153"/>
    </source>
</evidence>
<proteinExistence type="predicted"/>
<evidence type="ECO:0000256" key="1">
    <source>
        <dbReference type="SAM" id="Phobius"/>
    </source>
</evidence>
<protein>
    <recommendedName>
        <fullName evidence="2">DUF6535 domain-containing protein</fullName>
    </recommendedName>
</protein>
<feature type="domain" description="DUF6535" evidence="2">
    <location>
        <begin position="1"/>
        <end position="149"/>
    </location>
</feature>
<sequence length="149" mass="16567">DKAQCEAWKDEVQNLLIFAGLFSAVVTAFVIATYPNLQADPNVTIIQLLSRISNSLESPLNSSSPALQPSPFPSFSPASSTIRINIYFFISLILSLATVLIGIVSLQWLREHQSYTGSFTPQNRFSAIHMRLEALEKWRVPEVFSALPL</sequence>
<dbReference type="InterPro" id="IPR045338">
    <property type="entry name" value="DUF6535"/>
</dbReference>
<dbReference type="Proteomes" id="UP000054270">
    <property type="component" value="Unassembled WGS sequence"/>
</dbReference>
<dbReference type="Pfam" id="PF20153">
    <property type="entry name" value="DUF6535"/>
    <property type="match status" value="1"/>
</dbReference>
<reference evidence="4" key="1">
    <citation type="submission" date="2014-04" db="EMBL/GenBank/DDBJ databases">
        <title>Evolutionary Origins and Diversification of the Mycorrhizal Mutualists.</title>
        <authorList>
            <consortium name="DOE Joint Genome Institute"/>
            <consortium name="Mycorrhizal Genomics Consortium"/>
            <person name="Kohler A."/>
            <person name="Kuo A."/>
            <person name="Nagy L.G."/>
            <person name="Floudas D."/>
            <person name="Copeland A."/>
            <person name="Barry K.W."/>
            <person name="Cichocki N."/>
            <person name="Veneault-Fourrey C."/>
            <person name="LaButti K."/>
            <person name="Lindquist E.A."/>
            <person name="Lipzen A."/>
            <person name="Lundell T."/>
            <person name="Morin E."/>
            <person name="Murat C."/>
            <person name="Riley R."/>
            <person name="Ohm R."/>
            <person name="Sun H."/>
            <person name="Tunlid A."/>
            <person name="Henrissat B."/>
            <person name="Grigoriev I.V."/>
            <person name="Hibbett D.S."/>
            <person name="Martin F."/>
        </authorList>
    </citation>
    <scope>NUCLEOTIDE SEQUENCE [LARGE SCALE GENOMIC DNA]</scope>
    <source>
        <strain evidence="4">FD-334 SS-4</strain>
    </source>
</reference>
<name>A0A0D2P5E5_HYPSF</name>
<feature type="non-terminal residue" evidence="3">
    <location>
        <position position="1"/>
    </location>
</feature>
<organism evidence="3 4">
    <name type="scientific">Hypholoma sublateritium (strain FD-334 SS-4)</name>
    <dbReference type="NCBI Taxonomy" id="945553"/>
    <lineage>
        <taxon>Eukaryota</taxon>
        <taxon>Fungi</taxon>
        <taxon>Dikarya</taxon>
        <taxon>Basidiomycota</taxon>
        <taxon>Agaricomycotina</taxon>
        <taxon>Agaricomycetes</taxon>
        <taxon>Agaricomycetidae</taxon>
        <taxon>Agaricales</taxon>
        <taxon>Agaricineae</taxon>
        <taxon>Strophariaceae</taxon>
        <taxon>Hypholoma</taxon>
    </lineage>
</organism>
<feature type="transmembrane region" description="Helical" evidence="1">
    <location>
        <begin position="86"/>
        <end position="109"/>
    </location>
</feature>
<evidence type="ECO:0000313" key="4">
    <source>
        <dbReference type="Proteomes" id="UP000054270"/>
    </source>
</evidence>
<dbReference type="EMBL" id="KN817639">
    <property type="protein sequence ID" value="KJA15645.1"/>
    <property type="molecule type" value="Genomic_DNA"/>
</dbReference>
<keyword evidence="1" id="KW-0472">Membrane</keyword>
<dbReference type="OMA" id="HIANQNY"/>
<feature type="transmembrane region" description="Helical" evidence="1">
    <location>
        <begin position="12"/>
        <end position="34"/>
    </location>
</feature>
<keyword evidence="1" id="KW-1133">Transmembrane helix</keyword>
<accession>A0A0D2P5E5</accession>
<evidence type="ECO:0000313" key="3">
    <source>
        <dbReference type="EMBL" id="KJA15645.1"/>
    </source>
</evidence>
<dbReference type="OrthoDB" id="2756178at2759"/>